<dbReference type="InterPro" id="IPR006140">
    <property type="entry name" value="D-isomer_DH_NAD-bd"/>
</dbReference>
<gene>
    <name evidence="6" type="ORF">GCM10011328_04440</name>
</gene>
<name>A0ABQ1FXM9_9GAMM</name>
<dbReference type="InterPro" id="IPR029753">
    <property type="entry name" value="D-isomer_DH_CS"/>
</dbReference>
<feature type="domain" description="D-isomer specific 2-hydroxyacid dehydrogenase catalytic" evidence="4">
    <location>
        <begin position="9"/>
        <end position="306"/>
    </location>
</feature>
<dbReference type="InterPro" id="IPR050223">
    <property type="entry name" value="D-isomer_2-hydroxyacid_DH"/>
</dbReference>
<evidence type="ECO:0000313" key="6">
    <source>
        <dbReference type="EMBL" id="GGA32749.1"/>
    </source>
</evidence>
<dbReference type="PANTHER" id="PTHR10996:SF283">
    <property type="entry name" value="GLYOXYLATE_HYDROXYPYRUVATE REDUCTASE B"/>
    <property type="match status" value="1"/>
</dbReference>
<evidence type="ECO:0000256" key="1">
    <source>
        <dbReference type="ARBA" id="ARBA00023002"/>
    </source>
</evidence>
<dbReference type="InterPro" id="IPR006139">
    <property type="entry name" value="D-isomer_2_OHA_DH_cat_dom"/>
</dbReference>
<keyword evidence="1 3" id="KW-0560">Oxidoreductase</keyword>
<comment type="caution">
    <text evidence="6">The sequence shown here is derived from an EMBL/GenBank/DDBJ whole genome shotgun (WGS) entry which is preliminary data.</text>
</comment>
<dbReference type="CDD" id="cd12156">
    <property type="entry name" value="HPPR"/>
    <property type="match status" value="1"/>
</dbReference>
<keyword evidence="2" id="KW-0520">NAD</keyword>
<evidence type="ECO:0000256" key="2">
    <source>
        <dbReference type="ARBA" id="ARBA00023027"/>
    </source>
</evidence>
<dbReference type="SUPFAM" id="SSF51735">
    <property type="entry name" value="NAD(P)-binding Rossmann-fold domains"/>
    <property type="match status" value="1"/>
</dbReference>
<evidence type="ECO:0000256" key="3">
    <source>
        <dbReference type="RuleBase" id="RU003719"/>
    </source>
</evidence>
<proteinExistence type="inferred from homology"/>
<evidence type="ECO:0000313" key="7">
    <source>
        <dbReference type="Proteomes" id="UP000627464"/>
    </source>
</evidence>
<dbReference type="Gene3D" id="3.40.50.720">
    <property type="entry name" value="NAD(P)-binding Rossmann-like Domain"/>
    <property type="match status" value="2"/>
</dbReference>
<dbReference type="InterPro" id="IPR036291">
    <property type="entry name" value="NAD(P)-bd_dom_sf"/>
</dbReference>
<organism evidence="6 7">
    <name type="scientific">Hafnia psychrotolerans</name>
    <dbReference type="NCBI Taxonomy" id="1477018"/>
    <lineage>
        <taxon>Bacteria</taxon>
        <taxon>Pseudomonadati</taxon>
        <taxon>Pseudomonadota</taxon>
        <taxon>Gammaproteobacteria</taxon>
        <taxon>Enterobacterales</taxon>
        <taxon>Hafniaceae</taxon>
        <taxon>Hafnia</taxon>
    </lineage>
</organism>
<dbReference type="PANTHER" id="PTHR10996">
    <property type="entry name" value="2-HYDROXYACID DEHYDROGENASE-RELATED"/>
    <property type="match status" value="1"/>
</dbReference>
<dbReference type="Pfam" id="PF00389">
    <property type="entry name" value="2-Hacid_dh"/>
    <property type="match status" value="1"/>
</dbReference>
<dbReference type="Proteomes" id="UP000627464">
    <property type="component" value="Unassembled WGS sequence"/>
</dbReference>
<feature type="domain" description="D-isomer specific 2-hydroxyacid dehydrogenase NAD-binding" evidence="5">
    <location>
        <begin position="112"/>
        <end position="284"/>
    </location>
</feature>
<accession>A0ABQ1FXM9</accession>
<dbReference type="PROSITE" id="PS00671">
    <property type="entry name" value="D_2_HYDROXYACID_DH_3"/>
    <property type="match status" value="1"/>
</dbReference>
<comment type="similarity">
    <text evidence="3">Belongs to the D-isomer specific 2-hydroxyacid dehydrogenase family.</text>
</comment>
<sequence length="307" mass="33451">MIQQQKPRVLILAPVMDSLTEQLEQQFAVDKYTDQQNKDAFLVSNGKGIVGLVTRGDVGVDNSVLECLPDLKVISVFGVGTDAIDLSYTKKHNIQVEITRGVLTEDVADMAMALMLATSRNLCQADHFVREGKWLEGNFPLSSKISGKRLGIFGMGQIGQAIARRASGFDMHISYASNNEKPELPYRFYPDVKQLAAQIDVLMIAVSGGSQSAGVINASIFDTLPDNALVVNISRGSVINQQDLMTALQNKKISGAGLDVFAEEPRVPHELIAMDNVVLQPHVGSGTHETRQAMSEKVLANLHKHLD</sequence>
<evidence type="ECO:0000259" key="4">
    <source>
        <dbReference type="Pfam" id="PF00389"/>
    </source>
</evidence>
<dbReference type="Pfam" id="PF02826">
    <property type="entry name" value="2-Hacid_dh_C"/>
    <property type="match status" value="1"/>
</dbReference>
<keyword evidence="7" id="KW-1185">Reference proteome</keyword>
<dbReference type="EMBL" id="BMFZ01000001">
    <property type="protein sequence ID" value="GGA32749.1"/>
    <property type="molecule type" value="Genomic_DNA"/>
</dbReference>
<protein>
    <submittedName>
        <fullName evidence="6">Dihydrofolate reductase</fullName>
    </submittedName>
</protein>
<reference evidence="7" key="1">
    <citation type="journal article" date="2019" name="Int. J. Syst. Evol. Microbiol.">
        <title>The Global Catalogue of Microorganisms (GCM) 10K type strain sequencing project: providing services to taxonomists for standard genome sequencing and annotation.</title>
        <authorList>
            <consortium name="The Broad Institute Genomics Platform"/>
            <consortium name="The Broad Institute Genome Sequencing Center for Infectious Disease"/>
            <person name="Wu L."/>
            <person name="Ma J."/>
        </authorList>
    </citation>
    <scope>NUCLEOTIDE SEQUENCE [LARGE SCALE GENOMIC DNA]</scope>
    <source>
        <strain evidence="7">CGMCC 1.12806</strain>
    </source>
</reference>
<evidence type="ECO:0000259" key="5">
    <source>
        <dbReference type="Pfam" id="PF02826"/>
    </source>
</evidence>
<dbReference type="SUPFAM" id="SSF52283">
    <property type="entry name" value="Formate/glycerate dehydrogenase catalytic domain-like"/>
    <property type="match status" value="1"/>
</dbReference>